<comment type="caution">
    <text evidence="1">The sequence shown here is derived from an EMBL/GenBank/DDBJ whole genome shotgun (WGS) entry which is preliminary data.</text>
</comment>
<protein>
    <submittedName>
        <fullName evidence="1">Uncharacterized protein</fullName>
    </submittedName>
</protein>
<dbReference type="Proteomes" id="UP000299102">
    <property type="component" value="Unassembled WGS sequence"/>
</dbReference>
<organism evidence="1 2">
    <name type="scientific">Eumeta variegata</name>
    <name type="common">Bagworm moth</name>
    <name type="synonym">Eumeta japonica</name>
    <dbReference type="NCBI Taxonomy" id="151549"/>
    <lineage>
        <taxon>Eukaryota</taxon>
        <taxon>Metazoa</taxon>
        <taxon>Ecdysozoa</taxon>
        <taxon>Arthropoda</taxon>
        <taxon>Hexapoda</taxon>
        <taxon>Insecta</taxon>
        <taxon>Pterygota</taxon>
        <taxon>Neoptera</taxon>
        <taxon>Endopterygota</taxon>
        <taxon>Lepidoptera</taxon>
        <taxon>Glossata</taxon>
        <taxon>Ditrysia</taxon>
        <taxon>Tineoidea</taxon>
        <taxon>Psychidae</taxon>
        <taxon>Oiketicinae</taxon>
        <taxon>Eumeta</taxon>
    </lineage>
</organism>
<keyword evidence="2" id="KW-1185">Reference proteome</keyword>
<evidence type="ECO:0000313" key="2">
    <source>
        <dbReference type="Proteomes" id="UP000299102"/>
    </source>
</evidence>
<sequence>MQRARVYLPRVHSKFFSFEIGHFYLTERLMLALVTPIIKNKAEQGNYSIPYITLDSVPLNKVARFKYLGHWIAEVLNENMDDDRERRSLAIQGNMLVRRSAHCTKEVNVTIFKA</sequence>
<proteinExistence type="predicted"/>
<dbReference type="OrthoDB" id="10014409at2759"/>
<dbReference type="EMBL" id="BGZK01000313">
    <property type="protein sequence ID" value="GBP36013.1"/>
    <property type="molecule type" value="Genomic_DNA"/>
</dbReference>
<evidence type="ECO:0000313" key="1">
    <source>
        <dbReference type="EMBL" id="GBP36013.1"/>
    </source>
</evidence>
<dbReference type="AlphaFoldDB" id="A0A4C1VBL0"/>
<accession>A0A4C1VBL0</accession>
<gene>
    <name evidence="1" type="ORF">EVAR_29141_1</name>
</gene>
<reference evidence="1 2" key="1">
    <citation type="journal article" date="2019" name="Commun. Biol.">
        <title>The bagworm genome reveals a unique fibroin gene that provides high tensile strength.</title>
        <authorList>
            <person name="Kono N."/>
            <person name="Nakamura H."/>
            <person name="Ohtoshi R."/>
            <person name="Tomita M."/>
            <person name="Numata K."/>
            <person name="Arakawa K."/>
        </authorList>
    </citation>
    <scope>NUCLEOTIDE SEQUENCE [LARGE SCALE GENOMIC DNA]</scope>
</reference>
<name>A0A4C1VBL0_EUMVA</name>